<protein>
    <submittedName>
        <fullName evidence="1">Uncharacterized protein</fullName>
    </submittedName>
</protein>
<dbReference type="EMBL" id="MT230534">
    <property type="protein sequence ID" value="QIS79341.1"/>
    <property type="molecule type" value="Genomic_DNA"/>
</dbReference>
<reference evidence="1 2" key="1">
    <citation type="submission" date="2020-03" db="EMBL/GenBank/DDBJ databases">
        <title>Complete genome sequence of Pantoea agglomerans bacteriophage vB_PagM_SSEM1.</title>
        <authorList>
            <person name="Truncaite L."/>
            <person name="Alijosius L."/>
            <person name="Petrauskaite E."/>
            <person name="Simoliunas E."/>
        </authorList>
    </citation>
    <scope>NUCLEOTIDE SEQUENCE [LARGE SCALE GENOMIC DNA]</scope>
</reference>
<name>A0A6H0D9S2_9CAUD</name>
<keyword evidence="2" id="KW-1185">Reference proteome</keyword>
<organism evidence="1 2">
    <name type="scientific">Pantoea phage vB_PagM_SSEM1</name>
    <dbReference type="NCBI Taxonomy" id="2721760"/>
    <lineage>
        <taxon>Viruses</taxon>
        <taxon>Duplodnaviria</taxon>
        <taxon>Heunggongvirae</taxon>
        <taxon>Uroviricota</taxon>
        <taxon>Caudoviricetes</taxon>
        <taxon>Chaseviridae</taxon>
        <taxon>Cleopatravirinae</taxon>
        <taxon>Loessnervirus</taxon>
        <taxon>Loessnervirus SSEM1</taxon>
    </lineage>
</organism>
<gene>
    <name evidence="1" type="ORF">SSEM1_gp14</name>
</gene>
<accession>A0A6H0D9S2</accession>
<sequence length="102" mass="11398">MAILRRKHNGQFKKALVRVGDVVVSNVTAPWLGIAANRGYKVEATALSLKRTSDFHSECTRPEHFIIVNDFGEKLVQALPRANSVLPTPNRHFCVWTVSSVK</sequence>
<evidence type="ECO:0000313" key="2">
    <source>
        <dbReference type="Proteomes" id="UP000502959"/>
    </source>
</evidence>
<dbReference type="Proteomes" id="UP000502959">
    <property type="component" value="Segment"/>
</dbReference>
<evidence type="ECO:0000313" key="1">
    <source>
        <dbReference type="EMBL" id="QIS79341.1"/>
    </source>
</evidence>
<proteinExistence type="predicted"/>